<dbReference type="AlphaFoldDB" id="A0A9D7LSU1"/>
<comment type="caution">
    <text evidence="5">The sequence shown here is derived from an EMBL/GenBank/DDBJ whole genome shotgun (WGS) entry which is preliminary data.</text>
</comment>
<dbReference type="InterPro" id="IPR007379">
    <property type="entry name" value="Tim44-like_dom"/>
</dbReference>
<evidence type="ECO:0000313" key="6">
    <source>
        <dbReference type="Proteomes" id="UP000808146"/>
    </source>
</evidence>
<dbReference type="PANTHER" id="PTHR41542">
    <property type="entry name" value="BLL5807 PROTEIN"/>
    <property type="match status" value="1"/>
</dbReference>
<sequence>MKRFWLMLCAGVLSFGLAISTAEAKRLGHGASKGIERGSVTQKQPAPHSAGTSAAPVPKRSWMGPLAGLAAGLGLAALLTHFGLGQGLADMLLVAVFAGAAIFLLWMLLRKRVINRGSLDESMQYAGVGGPSMAPATELLFHTPDPEPLEPKVSIPVQRVIPADFDRDAFLEVAKRNFLRLQAANNACNLDDMRELTTPEMFAEFELELADRHGARQITDFVTLAGELLEVLGEPARHVAAVRFYGMNREDDEAAAQPFDEIWHLVQPADGSRGWLLAGIQQLT</sequence>
<dbReference type="EMBL" id="JADKBR010000019">
    <property type="protein sequence ID" value="MBK8891809.1"/>
    <property type="molecule type" value="Genomic_DNA"/>
</dbReference>
<feature type="signal peptide" evidence="3">
    <location>
        <begin position="1"/>
        <end position="24"/>
    </location>
</feature>
<feature type="domain" description="Tim44-like" evidence="4">
    <location>
        <begin position="154"/>
        <end position="282"/>
    </location>
</feature>
<dbReference type="SUPFAM" id="SSF54427">
    <property type="entry name" value="NTF2-like"/>
    <property type="match status" value="1"/>
</dbReference>
<keyword evidence="2" id="KW-0472">Membrane</keyword>
<keyword evidence="2" id="KW-1133">Transmembrane helix</keyword>
<keyword evidence="3" id="KW-0732">Signal</keyword>
<evidence type="ECO:0000313" key="5">
    <source>
        <dbReference type="EMBL" id="MBK8891809.1"/>
    </source>
</evidence>
<feature type="chain" id="PRO_5038823556" evidence="3">
    <location>
        <begin position="25"/>
        <end position="284"/>
    </location>
</feature>
<dbReference type="Pfam" id="PF04280">
    <property type="entry name" value="Tim44"/>
    <property type="match status" value="1"/>
</dbReference>
<evidence type="ECO:0000259" key="4">
    <source>
        <dbReference type="SMART" id="SM00978"/>
    </source>
</evidence>
<feature type="transmembrane region" description="Helical" evidence="2">
    <location>
        <begin position="91"/>
        <end position="109"/>
    </location>
</feature>
<dbReference type="Proteomes" id="UP000808146">
    <property type="component" value="Unassembled WGS sequence"/>
</dbReference>
<accession>A0A9D7LSU1</accession>
<name>A0A9D7LSU1_9RHOO</name>
<evidence type="ECO:0000256" key="3">
    <source>
        <dbReference type="SAM" id="SignalP"/>
    </source>
</evidence>
<dbReference type="SMART" id="SM00978">
    <property type="entry name" value="Tim44"/>
    <property type="match status" value="1"/>
</dbReference>
<dbReference type="PANTHER" id="PTHR41542:SF1">
    <property type="entry name" value="BLL5807 PROTEIN"/>
    <property type="match status" value="1"/>
</dbReference>
<reference evidence="5" key="1">
    <citation type="submission" date="2020-10" db="EMBL/GenBank/DDBJ databases">
        <title>Connecting structure to function with the recovery of over 1000 high-quality activated sludge metagenome-assembled genomes encoding full-length rRNA genes using long-read sequencing.</title>
        <authorList>
            <person name="Singleton C.M."/>
            <person name="Petriglieri F."/>
            <person name="Kristensen J.M."/>
            <person name="Kirkegaard R.H."/>
            <person name="Michaelsen T.Y."/>
            <person name="Andersen M.H."/>
            <person name="Karst S.M."/>
            <person name="Dueholm M.S."/>
            <person name="Nielsen P.H."/>
            <person name="Albertsen M."/>
        </authorList>
    </citation>
    <scope>NUCLEOTIDE SEQUENCE</scope>
    <source>
        <strain evidence="5">OdNE_18-Q3-R46-58_BAT3C.305</strain>
    </source>
</reference>
<feature type="region of interest" description="Disordered" evidence="1">
    <location>
        <begin position="33"/>
        <end position="57"/>
    </location>
</feature>
<organism evidence="5 6">
    <name type="scientific">Candidatus Dechloromonas phosphorivorans</name>
    <dbReference type="NCBI Taxonomy" id="2899244"/>
    <lineage>
        <taxon>Bacteria</taxon>
        <taxon>Pseudomonadati</taxon>
        <taxon>Pseudomonadota</taxon>
        <taxon>Betaproteobacteria</taxon>
        <taxon>Rhodocyclales</taxon>
        <taxon>Azonexaceae</taxon>
        <taxon>Dechloromonas</taxon>
    </lineage>
</organism>
<feature type="transmembrane region" description="Helical" evidence="2">
    <location>
        <begin position="62"/>
        <end position="84"/>
    </location>
</feature>
<evidence type="ECO:0000256" key="2">
    <source>
        <dbReference type="SAM" id="Phobius"/>
    </source>
</evidence>
<dbReference type="InterPro" id="IPR032710">
    <property type="entry name" value="NTF2-like_dom_sf"/>
</dbReference>
<proteinExistence type="predicted"/>
<evidence type="ECO:0000256" key="1">
    <source>
        <dbReference type="SAM" id="MobiDB-lite"/>
    </source>
</evidence>
<keyword evidence="2" id="KW-0812">Transmembrane</keyword>
<protein>
    <submittedName>
        <fullName evidence="5">Tim44 domain-containing protein</fullName>
    </submittedName>
</protein>
<gene>
    <name evidence="5" type="ORF">IPN75_16215</name>
</gene>